<comment type="caution">
    <text evidence="3">The sequence shown here is derived from an EMBL/GenBank/DDBJ whole genome shotgun (WGS) entry which is preliminary data.</text>
</comment>
<proteinExistence type="predicted"/>
<dbReference type="InterPro" id="IPR003582">
    <property type="entry name" value="ShKT_dom"/>
</dbReference>
<dbReference type="Pfam" id="PF01549">
    <property type="entry name" value="ShK"/>
    <property type="match status" value="2"/>
</dbReference>
<keyword evidence="4" id="KW-1185">Reference proteome</keyword>
<sequence>MVALIRNGTAPTQSALTGSTSLPPCVDHDNRCSQTSYKHLLCNPNALPDTQKYAIQTCPLSCNYCAEYLAGFTPTLTTGPPCEDKMNCTILVASSMCNVPTVKNLCAKSCNQCSHGILLNELPVG</sequence>
<accession>A0A8B6FAT3</accession>
<evidence type="ECO:0000256" key="1">
    <source>
        <dbReference type="PROSITE-ProRule" id="PRU01005"/>
    </source>
</evidence>
<dbReference type="PROSITE" id="PS51670">
    <property type="entry name" value="SHKT"/>
    <property type="match status" value="1"/>
</dbReference>
<dbReference type="Proteomes" id="UP000596742">
    <property type="component" value="Unassembled WGS sequence"/>
</dbReference>
<evidence type="ECO:0000259" key="2">
    <source>
        <dbReference type="PROSITE" id="PS51670"/>
    </source>
</evidence>
<dbReference type="AlphaFoldDB" id="A0A8B6FAT3"/>
<keyword evidence="1" id="KW-1015">Disulfide bond</keyword>
<protein>
    <recommendedName>
        <fullName evidence="2">ShKT domain-containing protein</fullName>
    </recommendedName>
</protein>
<comment type="caution">
    <text evidence="1">Lacks conserved residue(s) required for the propagation of feature annotation.</text>
</comment>
<organism evidence="3 4">
    <name type="scientific">Mytilus galloprovincialis</name>
    <name type="common">Mediterranean mussel</name>
    <dbReference type="NCBI Taxonomy" id="29158"/>
    <lineage>
        <taxon>Eukaryota</taxon>
        <taxon>Metazoa</taxon>
        <taxon>Spiralia</taxon>
        <taxon>Lophotrochozoa</taxon>
        <taxon>Mollusca</taxon>
        <taxon>Bivalvia</taxon>
        <taxon>Autobranchia</taxon>
        <taxon>Pteriomorphia</taxon>
        <taxon>Mytilida</taxon>
        <taxon>Mytiloidea</taxon>
        <taxon>Mytilidae</taxon>
        <taxon>Mytilinae</taxon>
        <taxon>Mytilus</taxon>
    </lineage>
</organism>
<dbReference type="SMART" id="SM00254">
    <property type="entry name" value="ShKT"/>
    <property type="match status" value="2"/>
</dbReference>
<gene>
    <name evidence="3" type="ORF">MGAL_10B040842</name>
</gene>
<evidence type="ECO:0000313" key="4">
    <source>
        <dbReference type="Proteomes" id="UP000596742"/>
    </source>
</evidence>
<evidence type="ECO:0000313" key="3">
    <source>
        <dbReference type="EMBL" id="VDI47051.1"/>
    </source>
</evidence>
<feature type="disulfide bond" evidence="1">
    <location>
        <begin position="97"/>
        <end position="110"/>
    </location>
</feature>
<dbReference type="EMBL" id="UYJE01006570">
    <property type="protein sequence ID" value="VDI47051.1"/>
    <property type="molecule type" value="Genomic_DNA"/>
</dbReference>
<reference evidence="3" key="1">
    <citation type="submission" date="2018-11" db="EMBL/GenBank/DDBJ databases">
        <authorList>
            <person name="Alioto T."/>
            <person name="Alioto T."/>
        </authorList>
    </citation>
    <scope>NUCLEOTIDE SEQUENCE</scope>
</reference>
<name>A0A8B6FAT3_MYTGA</name>
<feature type="domain" description="ShKT" evidence="2">
    <location>
        <begin position="82"/>
        <end position="113"/>
    </location>
</feature>
<feature type="disulfide bond" evidence="1">
    <location>
        <begin position="88"/>
        <end position="106"/>
    </location>
</feature>